<dbReference type="FunCoup" id="B4JAJ4">
    <property type="interactions" value="2"/>
</dbReference>
<dbReference type="EMBL" id="CH916368">
    <property type="protein sequence ID" value="EDW02780.1"/>
    <property type="molecule type" value="Genomic_DNA"/>
</dbReference>
<gene>
    <name evidence="1" type="primary">Dgri\GH10849</name>
    <name evidence="1" type="ORF">Dgri_GH10849</name>
</gene>
<dbReference type="InterPro" id="IPR032675">
    <property type="entry name" value="LRR_dom_sf"/>
</dbReference>
<dbReference type="Gene3D" id="3.80.10.10">
    <property type="entry name" value="Ribonuclease Inhibitor"/>
    <property type="match status" value="1"/>
</dbReference>
<evidence type="ECO:0000313" key="2">
    <source>
        <dbReference type="Proteomes" id="UP000001070"/>
    </source>
</evidence>
<dbReference type="PANTHER" id="PTHR13318">
    <property type="entry name" value="PARTNER OF PAIRED, ISOFORM B-RELATED"/>
    <property type="match status" value="1"/>
</dbReference>
<dbReference type="GO" id="GO:0019005">
    <property type="term" value="C:SCF ubiquitin ligase complex"/>
    <property type="evidence" value="ECO:0007669"/>
    <property type="project" value="TreeGrafter"/>
</dbReference>
<dbReference type="OrthoDB" id="549243at2759"/>
<dbReference type="KEGG" id="dgr:6562680"/>
<keyword evidence="2" id="KW-1185">Reference proteome</keyword>
<dbReference type="InterPro" id="IPR006553">
    <property type="entry name" value="Leu-rich_rpt_Cys-con_subtyp"/>
</dbReference>
<reference evidence="1 2" key="1">
    <citation type="journal article" date="2007" name="Nature">
        <title>Evolution of genes and genomes on the Drosophila phylogeny.</title>
        <authorList>
            <consortium name="Drosophila 12 Genomes Consortium"/>
            <person name="Clark A.G."/>
            <person name="Eisen M.B."/>
            <person name="Smith D.R."/>
            <person name="Bergman C.M."/>
            <person name="Oliver B."/>
            <person name="Markow T.A."/>
            <person name="Kaufman T.C."/>
            <person name="Kellis M."/>
            <person name="Gelbart W."/>
            <person name="Iyer V.N."/>
            <person name="Pollard D.A."/>
            <person name="Sackton T.B."/>
            <person name="Larracuente A.M."/>
            <person name="Singh N.D."/>
            <person name="Abad J.P."/>
            <person name="Abt D.N."/>
            <person name="Adryan B."/>
            <person name="Aguade M."/>
            <person name="Akashi H."/>
            <person name="Anderson W.W."/>
            <person name="Aquadro C.F."/>
            <person name="Ardell D.H."/>
            <person name="Arguello R."/>
            <person name="Artieri C.G."/>
            <person name="Barbash D.A."/>
            <person name="Barker D."/>
            <person name="Barsanti P."/>
            <person name="Batterham P."/>
            <person name="Batzoglou S."/>
            <person name="Begun D."/>
            <person name="Bhutkar A."/>
            <person name="Blanco E."/>
            <person name="Bosak S.A."/>
            <person name="Bradley R.K."/>
            <person name="Brand A.D."/>
            <person name="Brent M.R."/>
            <person name="Brooks A.N."/>
            <person name="Brown R.H."/>
            <person name="Butlin R.K."/>
            <person name="Caggese C."/>
            <person name="Calvi B.R."/>
            <person name="Bernardo de Carvalho A."/>
            <person name="Caspi A."/>
            <person name="Castrezana S."/>
            <person name="Celniker S.E."/>
            <person name="Chang J.L."/>
            <person name="Chapple C."/>
            <person name="Chatterji S."/>
            <person name="Chinwalla A."/>
            <person name="Civetta A."/>
            <person name="Clifton S.W."/>
            <person name="Comeron J.M."/>
            <person name="Costello J.C."/>
            <person name="Coyne J.A."/>
            <person name="Daub J."/>
            <person name="David R.G."/>
            <person name="Delcher A.L."/>
            <person name="Delehaunty K."/>
            <person name="Do C.B."/>
            <person name="Ebling H."/>
            <person name="Edwards K."/>
            <person name="Eickbush T."/>
            <person name="Evans J.D."/>
            <person name="Filipski A."/>
            <person name="Findeiss S."/>
            <person name="Freyhult E."/>
            <person name="Fulton L."/>
            <person name="Fulton R."/>
            <person name="Garcia A.C."/>
            <person name="Gardiner A."/>
            <person name="Garfield D.A."/>
            <person name="Garvin B.E."/>
            <person name="Gibson G."/>
            <person name="Gilbert D."/>
            <person name="Gnerre S."/>
            <person name="Godfrey J."/>
            <person name="Good R."/>
            <person name="Gotea V."/>
            <person name="Gravely B."/>
            <person name="Greenberg A.J."/>
            <person name="Griffiths-Jones S."/>
            <person name="Gross S."/>
            <person name="Guigo R."/>
            <person name="Gustafson E.A."/>
            <person name="Haerty W."/>
            <person name="Hahn M.W."/>
            <person name="Halligan D.L."/>
            <person name="Halpern A.L."/>
            <person name="Halter G.M."/>
            <person name="Han M.V."/>
            <person name="Heger A."/>
            <person name="Hillier L."/>
            <person name="Hinrichs A.S."/>
            <person name="Holmes I."/>
            <person name="Hoskins R.A."/>
            <person name="Hubisz M.J."/>
            <person name="Hultmark D."/>
            <person name="Huntley M.A."/>
            <person name="Jaffe D.B."/>
            <person name="Jagadeeshan S."/>
            <person name="Jeck W.R."/>
            <person name="Johnson J."/>
            <person name="Jones C.D."/>
            <person name="Jordan W.C."/>
            <person name="Karpen G.H."/>
            <person name="Kataoka E."/>
            <person name="Keightley P.D."/>
            <person name="Kheradpour P."/>
            <person name="Kirkness E.F."/>
            <person name="Koerich L.B."/>
            <person name="Kristiansen K."/>
            <person name="Kudrna D."/>
            <person name="Kulathinal R.J."/>
            <person name="Kumar S."/>
            <person name="Kwok R."/>
            <person name="Lander E."/>
            <person name="Langley C.H."/>
            <person name="Lapoint R."/>
            <person name="Lazzaro B.P."/>
            <person name="Lee S.J."/>
            <person name="Levesque L."/>
            <person name="Li R."/>
            <person name="Lin C.F."/>
            <person name="Lin M.F."/>
            <person name="Lindblad-Toh K."/>
            <person name="Llopart A."/>
            <person name="Long M."/>
            <person name="Low L."/>
            <person name="Lozovsky E."/>
            <person name="Lu J."/>
            <person name="Luo M."/>
            <person name="Machado C.A."/>
            <person name="Makalowski W."/>
            <person name="Marzo M."/>
            <person name="Matsuda M."/>
            <person name="Matzkin L."/>
            <person name="McAllister B."/>
            <person name="McBride C.S."/>
            <person name="McKernan B."/>
            <person name="McKernan K."/>
            <person name="Mendez-Lago M."/>
            <person name="Minx P."/>
            <person name="Mollenhauer M.U."/>
            <person name="Montooth K."/>
            <person name="Mount S.M."/>
            <person name="Mu X."/>
            <person name="Myers E."/>
            <person name="Negre B."/>
            <person name="Newfeld S."/>
            <person name="Nielsen R."/>
            <person name="Noor M.A."/>
            <person name="O'Grady P."/>
            <person name="Pachter L."/>
            <person name="Papaceit M."/>
            <person name="Parisi M.J."/>
            <person name="Parisi M."/>
            <person name="Parts L."/>
            <person name="Pedersen J.S."/>
            <person name="Pesole G."/>
            <person name="Phillippy A.M."/>
            <person name="Ponting C.P."/>
            <person name="Pop M."/>
            <person name="Porcelli D."/>
            <person name="Powell J.R."/>
            <person name="Prohaska S."/>
            <person name="Pruitt K."/>
            <person name="Puig M."/>
            <person name="Quesneville H."/>
            <person name="Ram K.R."/>
            <person name="Rand D."/>
            <person name="Rasmussen M.D."/>
            <person name="Reed L.K."/>
            <person name="Reenan R."/>
            <person name="Reily A."/>
            <person name="Remington K.A."/>
            <person name="Rieger T.T."/>
            <person name="Ritchie M.G."/>
            <person name="Robin C."/>
            <person name="Rogers Y.H."/>
            <person name="Rohde C."/>
            <person name="Rozas J."/>
            <person name="Rubenfield M.J."/>
            <person name="Ruiz A."/>
            <person name="Russo S."/>
            <person name="Salzberg S.L."/>
            <person name="Sanchez-Gracia A."/>
            <person name="Saranga D.J."/>
            <person name="Sato H."/>
            <person name="Schaeffer S.W."/>
            <person name="Schatz M.C."/>
            <person name="Schlenke T."/>
            <person name="Schwartz R."/>
            <person name="Segarra C."/>
            <person name="Singh R.S."/>
            <person name="Sirot L."/>
            <person name="Sirota M."/>
            <person name="Sisneros N.B."/>
            <person name="Smith C.D."/>
            <person name="Smith T.F."/>
            <person name="Spieth J."/>
            <person name="Stage D.E."/>
            <person name="Stark A."/>
            <person name="Stephan W."/>
            <person name="Strausberg R.L."/>
            <person name="Strempel S."/>
            <person name="Sturgill D."/>
            <person name="Sutton G."/>
            <person name="Sutton G.G."/>
            <person name="Tao W."/>
            <person name="Teichmann S."/>
            <person name="Tobari Y.N."/>
            <person name="Tomimura Y."/>
            <person name="Tsolas J.M."/>
            <person name="Valente V.L."/>
            <person name="Venter E."/>
            <person name="Venter J.C."/>
            <person name="Vicario S."/>
            <person name="Vieira F.G."/>
            <person name="Vilella A.J."/>
            <person name="Villasante A."/>
            <person name="Walenz B."/>
            <person name="Wang J."/>
            <person name="Wasserman M."/>
            <person name="Watts T."/>
            <person name="Wilson D."/>
            <person name="Wilson R.K."/>
            <person name="Wing R.A."/>
            <person name="Wolfner M.F."/>
            <person name="Wong A."/>
            <person name="Wong G.K."/>
            <person name="Wu C.I."/>
            <person name="Wu G."/>
            <person name="Yamamoto D."/>
            <person name="Yang H.P."/>
            <person name="Yang S.P."/>
            <person name="Yorke J.A."/>
            <person name="Yoshida K."/>
            <person name="Zdobnov E."/>
            <person name="Zhang P."/>
            <person name="Zhang Y."/>
            <person name="Zimin A.V."/>
            <person name="Baldwin J."/>
            <person name="Abdouelleil A."/>
            <person name="Abdulkadir J."/>
            <person name="Abebe A."/>
            <person name="Abera B."/>
            <person name="Abreu J."/>
            <person name="Acer S.C."/>
            <person name="Aftuck L."/>
            <person name="Alexander A."/>
            <person name="An P."/>
            <person name="Anderson E."/>
            <person name="Anderson S."/>
            <person name="Arachi H."/>
            <person name="Azer M."/>
            <person name="Bachantsang P."/>
            <person name="Barry A."/>
            <person name="Bayul T."/>
            <person name="Berlin A."/>
            <person name="Bessette D."/>
            <person name="Bloom T."/>
            <person name="Blye J."/>
            <person name="Boguslavskiy L."/>
            <person name="Bonnet C."/>
            <person name="Boukhgalter B."/>
            <person name="Bourzgui I."/>
            <person name="Brown A."/>
            <person name="Cahill P."/>
            <person name="Channer S."/>
            <person name="Cheshatsang Y."/>
            <person name="Chuda L."/>
            <person name="Citroen M."/>
            <person name="Collymore A."/>
            <person name="Cooke P."/>
            <person name="Costello M."/>
            <person name="D'Aco K."/>
            <person name="Daza R."/>
            <person name="De Haan G."/>
            <person name="DeGray S."/>
            <person name="DeMaso C."/>
            <person name="Dhargay N."/>
            <person name="Dooley K."/>
            <person name="Dooley E."/>
            <person name="Doricent M."/>
            <person name="Dorje P."/>
            <person name="Dorjee K."/>
            <person name="Dupes A."/>
            <person name="Elong R."/>
            <person name="Falk J."/>
            <person name="Farina A."/>
            <person name="Faro S."/>
            <person name="Ferguson D."/>
            <person name="Fisher S."/>
            <person name="Foley C.D."/>
            <person name="Franke A."/>
            <person name="Friedrich D."/>
            <person name="Gadbois L."/>
            <person name="Gearin G."/>
            <person name="Gearin C.R."/>
            <person name="Giannoukos G."/>
            <person name="Goode T."/>
            <person name="Graham J."/>
            <person name="Grandbois E."/>
            <person name="Grewal S."/>
            <person name="Gyaltsen K."/>
            <person name="Hafez N."/>
            <person name="Hagos B."/>
            <person name="Hall J."/>
            <person name="Henson C."/>
            <person name="Hollinger A."/>
            <person name="Honan T."/>
            <person name="Huard M.D."/>
            <person name="Hughes L."/>
            <person name="Hurhula B."/>
            <person name="Husby M.E."/>
            <person name="Kamat A."/>
            <person name="Kanga B."/>
            <person name="Kashin S."/>
            <person name="Khazanovich D."/>
            <person name="Kisner P."/>
            <person name="Lance K."/>
            <person name="Lara M."/>
            <person name="Lee W."/>
            <person name="Lennon N."/>
            <person name="Letendre F."/>
            <person name="LeVine R."/>
            <person name="Lipovsky A."/>
            <person name="Liu X."/>
            <person name="Liu J."/>
            <person name="Liu S."/>
            <person name="Lokyitsang T."/>
            <person name="Lokyitsang Y."/>
            <person name="Lubonja R."/>
            <person name="Lui A."/>
            <person name="MacDonald P."/>
            <person name="Magnisalis V."/>
            <person name="Maru K."/>
            <person name="Matthews C."/>
            <person name="McCusker W."/>
            <person name="McDonough S."/>
            <person name="Mehta T."/>
            <person name="Meldrim J."/>
            <person name="Meneus L."/>
            <person name="Mihai O."/>
            <person name="Mihalev A."/>
            <person name="Mihova T."/>
            <person name="Mittelman R."/>
            <person name="Mlenga V."/>
            <person name="Montmayeur A."/>
            <person name="Mulrain L."/>
            <person name="Navidi A."/>
            <person name="Naylor J."/>
            <person name="Negash T."/>
            <person name="Nguyen T."/>
            <person name="Nguyen N."/>
            <person name="Nicol R."/>
            <person name="Norbu C."/>
            <person name="Norbu N."/>
            <person name="Novod N."/>
            <person name="O'Neill B."/>
            <person name="Osman S."/>
            <person name="Markiewicz E."/>
            <person name="Oyono O.L."/>
            <person name="Patti C."/>
            <person name="Phunkhang P."/>
            <person name="Pierre F."/>
            <person name="Priest M."/>
            <person name="Raghuraman S."/>
            <person name="Rege F."/>
            <person name="Reyes R."/>
            <person name="Rise C."/>
            <person name="Rogov P."/>
            <person name="Ross K."/>
            <person name="Ryan E."/>
            <person name="Settipalli S."/>
            <person name="Shea T."/>
            <person name="Sherpa N."/>
            <person name="Shi L."/>
            <person name="Shih D."/>
            <person name="Sparrow T."/>
            <person name="Spaulding J."/>
            <person name="Stalker J."/>
            <person name="Stange-Thomann N."/>
            <person name="Stavropoulos S."/>
            <person name="Stone C."/>
            <person name="Strader C."/>
            <person name="Tesfaye S."/>
            <person name="Thomson T."/>
            <person name="Thoulutsang Y."/>
            <person name="Thoulutsang D."/>
            <person name="Topham K."/>
            <person name="Topping I."/>
            <person name="Tsamla T."/>
            <person name="Vassiliev H."/>
            <person name="Vo A."/>
            <person name="Wangchuk T."/>
            <person name="Wangdi T."/>
            <person name="Weiand M."/>
            <person name="Wilkinson J."/>
            <person name="Wilson A."/>
            <person name="Yadav S."/>
            <person name="Young G."/>
            <person name="Yu Q."/>
            <person name="Zembek L."/>
            <person name="Zhong D."/>
            <person name="Zimmer A."/>
            <person name="Zwirko Z."/>
            <person name="Jaffe D.B."/>
            <person name="Alvarez P."/>
            <person name="Brockman W."/>
            <person name="Butler J."/>
            <person name="Chin C."/>
            <person name="Gnerre S."/>
            <person name="Grabherr M."/>
            <person name="Kleber M."/>
            <person name="Mauceli E."/>
            <person name="MacCallum I."/>
        </authorList>
    </citation>
    <scope>NUCLEOTIDE SEQUENCE [LARGE SCALE GENOMIC DNA]</scope>
    <source>
        <strain evidence="2">Tucson 15287-2541.00</strain>
    </source>
</reference>
<accession>B4JAJ4</accession>
<dbReference type="Proteomes" id="UP000001070">
    <property type="component" value="Unassembled WGS sequence"/>
</dbReference>
<sequence>MSGNSGMVSQHPHQDSTSCPIMCLHEDIICQLFNYIPQLSDKVHLACVAPKFRDAFDNWARRQRSHSLNAQDVEQMQLPDLIVFFEVAGPFITVLMVNTASYHKESLIVEFIAEYCKNLEEIHFSNVTDEFRFGQLLSRLTHLRRVSIHCSEVEDVLNLDMENNQELEFFELINGCYTGKHLCDFPKLQTIVLRDCLLWNSGELGITLKKLRVLVLEGCCFDVMNQSLYEKIAKCCVDLEDLTFSNCDVHFEVIAQLVNLKRCTLKTYISTSNELNLDFLSALAEKRDSKLQYLNLTGQFEIGNEHATCLGQLNTLLQLHFSDNDVLEDSHFLLFNDLPQLKLLGLSWCGSVTDTGLANLICRCPQLNRMDINHCNQITNNLVFNAISCCGKGTGRSMILNVAHTKITNTMLEVRSA</sequence>
<dbReference type="SMART" id="SM00367">
    <property type="entry name" value="LRR_CC"/>
    <property type="match status" value="3"/>
</dbReference>
<dbReference type="AlphaFoldDB" id="B4JAJ4"/>
<evidence type="ECO:0000313" key="1">
    <source>
        <dbReference type="EMBL" id="EDW02780.1"/>
    </source>
</evidence>
<name>B4JAJ4_DROGR</name>
<protein>
    <submittedName>
        <fullName evidence="1">GH10849</fullName>
    </submittedName>
</protein>
<proteinExistence type="predicted"/>
<organism evidence="2">
    <name type="scientific">Drosophila grimshawi</name>
    <name type="common">Hawaiian fruit fly</name>
    <name type="synonym">Idiomyia grimshawi</name>
    <dbReference type="NCBI Taxonomy" id="7222"/>
    <lineage>
        <taxon>Eukaryota</taxon>
        <taxon>Metazoa</taxon>
        <taxon>Ecdysozoa</taxon>
        <taxon>Arthropoda</taxon>
        <taxon>Hexapoda</taxon>
        <taxon>Insecta</taxon>
        <taxon>Pterygota</taxon>
        <taxon>Neoptera</taxon>
        <taxon>Endopterygota</taxon>
        <taxon>Diptera</taxon>
        <taxon>Brachycera</taxon>
        <taxon>Muscomorpha</taxon>
        <taxon>Ephydroidea</taxon>
        <taxon>Drosophilidae</taxon>
        <taxon>Drosophila</taxon>
        <taxon>Hawaiian Drosophila</taxon>
    </lineage>
</organism>
<dbReference type="GO" id="GO:0031146">
    <property type="term" value="P:SCF-dependent proteasomal ubiquitin-dependent protein catabolic process"/>
    <property type="evidence" value="ECO:0007669"/>
    <property type="project" value="TreeGrafter"/>
</dbReference>
<dbReference type="HOGENOM" id="CLU_611482_0_0_1"/>
<dbReference type="OMA" id="IHCSEVE"/>
<dbReference type="SUPFAM" id="SSF52047">
    <property type="entry name" value="RNI-like"/>
    <property type="match status" value="1"/>
</dbReference>
<dbReference type="InParanoid" id="B4JAJ4"/>
<dbReference type="eggNOG" id="KOG1947">
    <property type="taxonomic scope" value="Eukaryota"/>
</dbReference>
<dbReference type="PhylomeDB" id="B4JAJ4"/>
<dbReference type="STRING" id="7222.B4JAJ4"/>